<dbReference type="Ensembl" id="ENSTNIT00000002680.1">
    <property type="protein sequence ID" value="ENSTNIP00000000878.1"/>
    <property type="gene ID" value="ENSTNIG00000006092.1"/>
</dbReference>
<name>H3BY13_TETNG</name>
<evidence type="ECO:0000256" key="1">
    <source>
        <dbReference type="SAM" id="SignalP"/>
    </source>
</evidence>
<feature type="signal peptide" evidence="1">
    <location>
        <begin position="1"/>
        <end position="33"/>
    </location>
</feature>
<evidence type="ECO:0000313" key="3">
    <source>
        <dbReference type="Proteomes" id="UP000007303"/>
    </source>
</evidence>
<dbReference type="GeneTree" id="ENSGT00390000002390"/>
<evidence type="ECO:0000313" key="2">
    <source>
        <dbReference type="Ensembl" id="ENSTNIP00000000878.1"/>
    </source>
</evidence>
<accession>H3BY13</accession>
<sequence length="115" mass="12262">MAGGGHSGGQHPQAFPLRLLLALLDLFPPVGHPGDVPESGAAEAHPVTGNYLCLRTTRLLGCGSLRQQRPWFWVWAFLSAEHRHDGCQLLLCLHSGGSGLHLQPPASTCRPPAST</sequence>
<reference evidence="2" key="3">
    <citation type="submission" date="2025-09" db="UniProtKB">
        <authorList>
            <consortium name="Ensembl"/>
        </authorList>
    </citation>
    <scope>IDENTIFICATION</scope>
</reference>
<reference evidence="3" key="1">
    <citation type="journal article" date="2004" name="Nature">
        <title>Genome duplication in the teleost fish Tetraodon nigroviridis reveals the early vertebrate proto-karyotype.</title>
        <authorList>
            <person name="Jaillon O."/>
            <person name="Aury J.-M."/>
            <person name="Brunet F."/>
            <person name="Petit J.-L."/>
            <person name="Stange-Thomann N."/>
            <person name="Mauceli E."/>
            <person name="Bouneau L."/>
            <person name="Fischer C."/>
            <person name="Ozouf-Costaz C."/>
            <person name="Bernot A."/>
            <person name="Nicaud S."/>
            <person name="Jaffe D."/>
            <person name="Fisher S."/>
            <person name="Lutfalla G."/>
            <person name="Dossat C."/>
            <person name="Segurens B."/>
            <person name="Dasilva C."/>
            <person name="Salanoubat M."/>
            <person name="Levy M."/>
            <person name="Boudet N."/>
            <person name="Castellano S."/>
            <person name="Anthouard V."/>
            <person name="Jubin C."/>
            <person name="Castelli V."/>
            <person name="Katinka M."/>
            <person name="Vacherie B."/>
            <person name="Biemont C."/>
            <person name="Skalli Z."/>
            <person name="Cattolico L."/>
            <person name="Poulain J."/>
            <person name="De Berardinis V."/>
            <person name="Cruaud C."/>
            <person name="Duprat S."/>
            <person name="Brottier P."/>
            <person name="Coutanceau J.-P."/>
            <person name="Gouzy J."/>
            <person name="Parra G."/>
            <person name="Lardier G."/>
            <person name="Chapple C."/>
            <person name="McKernan K.J."/>
            <person name="McEwan P."/>
            <person name="Bosak S."/>
            <person name="Kellis M."/>
            <person name="Volff J.-N."/>
            <person name="Guigo R."/>
            <person name="Zody M.C."/>
            <person name="Mesirov J."/>
            <person name="Lindblad-Toh K."/>
            <person name="Birren B."/>
            <person name="Nusbaum C."/>
            <person name="Kahn D."/>
            <person name="Robinson-Rechavi M."/>
            <person name="Laudet V."/>
            <person name="Schachter V."/>
            <person name="Quetier F."/>
            <person name="Saurin W."/>
            <person name="Scarpelli C."/>
            <person name="Wincker P."/>
            <person name="Lander E.S."/>
            <person name="Weissenbach J."/>
            <person name="Roest Crollius H."/>
        </authorList>
    </citation>
    <scope>NUCLEOTIDE SEQUENCE [LARGE SCALE GENOMIC DNA]</scope>
</reference>
<proteinExistence type="predicted"/>
<organism evidence="2 3">
    <name type="scientific">Tetraodon nigroviridis</name>
    <name type="common">Spotted green pufferfish</name>
    <name type="synonym">Chelonodon nigroviridis</name>
    <dbReference type="NCBI Taxonomy" id="99883"/>
    <lineage>
        <taxon>Eukaryota</taxon>
        <taxon>Metazoa</taxon>
        <taxon>Chordata</taxon>
        <taxon>Craniata</taxon>
        <taxon>Vertebrata</taxon>
        <taxon>Euteleostomi</taxon>
        <taxon>Actinopterygii</taxon>
        <taxon>Neopterygii</taxon>
        <taxon>Teleostei</taxon>
        <taxon>Neoteleostei</taxon>
        <taxon>Acanthomorphata</taxon>
        <taxon>Eupercaria</taxon>
        <taxon>Tetraodontiformes</taxon>
        <taxon>Tetradontoidea</taxon>
        <taxon>Tetraodontidae</taxon>
        <taxon>Tetraodon</taxon>
    </lineage>
</organism>
<dbReference type="AlphaFoldDB" id="H3BY13"/>
<reference evidence="2" key="2">
    <citation type="submission" date="2025-08" db="UniProtKB">
        <authorList>
            <consortium name="Ensembl"/>
        </authorList>
    </citation>
    <scope>IDENTIFICATION</scope>
</reference>
<dbReference type="Proteomes" id="UP000007303">
    <property type="component" value="Unassembled WGS sequence"/>
</dbReference>
<keyword evidence="1" id="KW-0732">Signal</keyword>
<feature type="chain" id="PRO_5003581635" evidence="1">
    <location>
        <begin position="34"/>
        <end position="115"/>
    </location>
</feature>
<keyword evidence="3" id="KW-1185">Reference proteome</keyword>
<protein>
    <submittedName>
        <fullName evidence="2">Transmembrane protein 79b</fullName>
    </submittedName>
</protein>
<dbReference type="HOGENOM" id="CLU_2108287_0_0_1"/>